<proteinExistence type="predicted"/>
<dbReference type="AlphaFoldDB" id="A0AAW1GGB5"/>
<dbReference type="GO" id="GO:0008170">
    <property type="term" value="F:N-methyltransferase activity"/>
    <property type="evidence" value="ECO:0007669"/>
    <property type="project" value="InterPro"/>
</dbReference>
<evidence type="ECO:0000313" key="2">
    <source>
        <dbReference type="EMBL" id="KAK9663683.1"/>
    </source>
</evidence>
<comment type="caution">
    <text evidence="2">The sequence shown here is derived from an EMBL/GenBank/DDBJ whole genome shotgun (WGS) entry which is preliminary data.</text>
</comment>
<protein>
    <submittedName>
        <fullName evidence="2">N-6 DNA Methylase</fullName>
    </submittedName>
</protein>
<reference evidence="2 3" key="1">
    <citation type="journal article" date="2024" name="BMC Genomics">
        <title>De novo assembly and annotation of Popillia japonica's genome with initial clues to its potential as an invasive pest.</title>
        <authorList>
            <person name="Cucini C."/>
            <person name="Boschi S."/>
            <person name="Funari R."/>
            <person name="Cardaioli E."/>
            <person name="Iannotti N."/>
            <person name="Marturano G."/>
            <person name="Paoli F."/>
            <person name="Bruttini M."/>
            <person name="Carapelli A."/>
            <person name="Frati F."/>
            <person name="Nardi F."/>
        </authorList>
    </citation>
    <scope>NUCLEOTIDE SEQUENCE [LARGE SCALE GENOMIC DNA]</scope>
    <source>
        <strain evidence="2">DMR45628</strain>
    </source>
</reference>
<dbReference type="PANTHER" id="PTHR42998">
    <property type="entry name" value="TYPE I RESTRICTION ENZYME HINDVIIP M PROTEIN-RELATED"/>
    <property type="match status" value="1"/>
</dbReference>
<dbReference type="Proteomes" id="UP001458880">
    <property type="component" value="Unassembled WGS sequence"/>
</dbReference>
<gene>
    <name evidence="2" type="ORF">QE152_g41411</name>
</gene>
<dbReference type="SUPFAM" id="SSF53335">
    <property type="entry name" value="S-adenosyl-L-methionine-dependent methyltransferases"/>
    <property type="match status" value="1"/>
</dbReference>
<keyword evidence="3" id="KW-1185">Reference proteome</keyword>
<dbReference type="GO" id="GO:0003677">
    <property type="term" value="F:DNA binding"/>
    <property type="evidence" value="ECO:0007669"/>
    <property type="project" value="InterPro"/>
</dbReference>
<feature type="domain" description="DNA methylase adenine-specific" evidence="1">
    <location>
        <begin position="2"/>
        <end position="60"/>
    </location>
</feature>
<organism evidence="2 3">
    <name type="scientific">Popillia japonica</name>
    <name type="common">Japanese beetle</name>
    <dbReference type="NCBI Taxonomy" id="7064"/>
    <lineage>
        <taxon>Eukaryota</taxon>
        <taxon>Metazoa</taxon>
        <taxon>Ecdysozoa</taxon>
        <taxon>Arthropoda</taxon>
        <taxon>Hexapoda</taxon>
        <taxon>Insecta</taxon>
        <taxon>Pterygota</taxon>
        <taxon>Neoptera</taxon>
        <taxon>Endopterygota</taxon>
        <taxon>Coleoptera</taxon>
        <taxon>Polyphaga</taxon>
        <taxon>Scarabaeiformia</taxon>
        <taxon>Scarabaeidae</taxon>
        <taxon>Rutelinae</taxon>
        <taxon>Popillia</taxon>
    </lineage>
</organism>
<keyword evidence="2" id="KW-0808">Transferase</keyword>
<dbReference type="InterPro" id="IPR029063">
    <property type="entry name" value="SAM-dependent_MTases_sf"/>
</dbReference>
<dbReference type="Gene3D" id="3.40.50.150">
    <property type="entry name" value="Vaccinia Virus protein VP39"/>
    <property type="match status" value="1"/>
</dbReference>
<dbReference type="GO" id="GO:0032259">
    <property type="term" value="P:methylation"/>
    <property type="evidence" value="ECO:0007669"/>
    <property type="project" value="UniProtKB-KW"/>
</dbReference>
<dbReference type="PANTHER" id="PTHR42998:SF1">
    <property type="entry name" value="TYPE I RESTRICTION ENZYME HINDI METHYLASE SUBUNIT"/>
    <property type="match status" value="1"/>
</dbReference>
<accession>A0AAW1GGB5</accession>
<dbReference type="Pfam" id="PF02384">
    <property type="entry name" value="N6_Mtase"/>
    <property type="match status" value="1"/>
</dbReference>
<evidence type="ECO:0000259" key="1">
    <source>
        <dbReference type="Pfam" id="PF02384"/>
    </source>
</evidence>
<sequence>SDWGGDLLRKDGRWQYGVPPVGNANFAWLQHFIYHLSPNGQAGVVLAKSEQLNMSGDIRKRGQNIFEQIKKIDDNGNEFWSARDMAKVLEYSEYRHFLPVIERAKEACANSKKIDDNGNEFWSARDMAKVLEYSEYRHFLPVIERAKEACANSGFQVTDHFEDILEMVSIGSGAELGGTMPENLPTADSIKKLESEKKKMEKITRKLPKK</sequence>
<feature type="non-terminal residue" evidence="2">
    <location>
        <position position="1"/>
    </location>
</feature>
<evidence type="ECO:0000313" key="3">
    <source>
        <dbReference type="Proteomes" id="UP001458880"/>
    </source>
</evidence>
<name>A0AAW1GGB5_POPJA</name>
<keyword evidence="2" id="KW-0489">Methyltransferase</keyword>
<dbReference type="EMBL" id="JASPKY010003619">
    <property type="protein sequence ID" value="KAK9663683.1"/>
    <property type="molecule type" value="Genomic_DNA"/>
</dbReference>
<dbReference type="InterPro" id="IPR003356">
    <property type="entry name" value="DNA_methylase_A-5"/>
</dbReference>
<dbReference type="InterPro" id="IPR052916">
    <property type="entry name" value="Type-I_RE_MTase_Subunit"/>
</dbReference>